<feature type="transmembrane region" description="Helical" evidence="2">
    <location>
        <begin position="617"/>
        <end position="640"/>
    </location>
</feature>
<evidence type="ECO:0000256" key="1">
    <source>
        <dbReference type="ARBA" id="ARBA00022801"/>
    </source>
</evidence>
<name>A0A212IW20_9FIRM</name>
<dbReference type="SUPFAM" id="SSF53474">
    <property type="entry name" value="alpha/beta-Hydrolases"/>
    <property type="match status" value="1"/>
</dbReference>
<sequence length="710" mass="76683">MEETLVKKTGKSSAKGSVRLLCISLVLILLGSILACAFNTSFFSVKVTEIEFQTERGTLSALLYMPKGAGAEDPRPVVITTHGYLNTKEMQDAPSVEMSRRGYIVIDLDMYDHGDSRWAADIPVGSQFGTFWIYSMFDAANYAAQQPYTRKAENGSPYISVSGHSMGGFSSLVAMYMDEMQSLQTGTRNIYAGVAVGADFSYAAAVAPQDQLQAAYGSRTVGIIGGHYDEFFFNKSADEKNDAEKKIAGTVTYKDFTATTSGKAFLGFDPAGTPAQGEFYTVDSGAVTVEGTDLRESQSGLRVIYTPNQTHPWNHFSKTATTDLITFYTKAFEGATSPSQADLALDANNQIWMFKELFNCVALVGFFLFVAAAAGLLLKAPVLKLAVTEETEPLPSPATVGQKTAYWAAILFSILIPALLFATLMDKKAAGLIPLWIGALFLVSLGVIAALVGLRSDSGHFKVGGLVFAGASLLLFLVFFFADKVAPLSPYFVEPTTNQIAYWAIVSGLIAATLTIGFHYAVKKPAGATLKHYGVRFQLPAIAASLLVAVLAIGAGYVLLFAIQAVLGVDFRVWTLAVRTFRVEHLLVALRYLPLFFIYYFVNTLSLNANTRGRKGGYVIAILLNIGGLVCWLALQYGLAFATGVALYPAQALNGILLFALVPCLAVAAVYARKLYEKTNNVWLPAFLNTMLFTLISCANTALFFNMVAA</sequence>
<dbReference type="InterPro" id="IPR050261">
    <property type="entry name" value="FrsA_esterase"/>
</dbReference>
<feature type="transmembrane region" description="Helical" evidence="2">
    <location>
        <begin position="652"/>
        <end position="671"/>
    </location>
</feature>
<gene>
    <name evidence="3" type="ORF">KL86CLO1_10117</name>
</gene>
<feature type="transmembrane region" description="Helical" evidence="2">
    <location>
        <begin position="461"/>
        <end position="482"/>
    </location>
</feature>
<feature type="transmembrane region" description="Helical" evidence="2">
    <location>
        <begin position="431"/>
        <end position="454"/>
    </location>
</feature>
<evidence type="ECO:0000313" key="3">
    <source>
        <dbReference type="EMBL" id="SBV91413.1"/>
    </source>
</evidence>
<dbReference type="AlphaFoldDB" id="A0A212IW20"/>
<dbReference type="GO" id="GO:0052689">
    <property type="term" value="F:carboxylic ester hydrolase activity"/>
    <property type="evidence" value="ECO:0007669"/>
    <property type="project" value="UniProtKB-ARBA"/>
</dbReference>
<dbReference type="Gene3D" id="3.40.50.1820">
    <property type="entry name" value="alpha/beta hydrolase"/>
    <property type="match status" value="1"/>
</dbReference>
<accession>A0A212IW20</accession>
<keyword evidence="2" id="KW-0472">Membrane</keyword>
<feature type="transmembrane region" description="Helical" evidence="2">
    <location>
        <begin position="502"/>
        <end position="522"/>
    </location>
</feature>
<feature type="transmembrane region" description="Helical" evidence="2">
    <location>
        <begin position="586"/>
        <end position="605"/>
    </location>
</feature>
<feature type="transmembrane region" description="Helical" evidence="2">
    <location>
        <begin position="404"/>
        <end position="425"/>
    </location>
</feature>
<keyword evidence="1" id="KW-0378">Hydrolase</keyword>
<keyword evidence="2" id="KW-1133">Transmembrane helix</keyword>
<dbReference type="EMBL" id="FLUN01000001">
    <property type="protein sequence ID" value="SBV91413.1"/>
    <property type="molecule type" value="Genomic_DNA"/>
</dbReference>
<proteinExistence type="predicted"/>
<feature type="transmembrane region" description="Helical" evidence="2">
    <location>
        <begin position="542"/>
        <end position="566"/>
    </location>
</feature>
<reference evidence="3" key="1">
    <citation type="submission" date="2016-04" db="EMBL/GenBank/DDBJ databases">
        <authorList>
            <person name="Evans L.H."/>
            <person name="Alamgir A."/>
            <person name="Owens N."/>
            <person name="Weber N.D."/>
            <person name="Virtaneva K."/>
            <person name="Barbian K."/>
            <person name="Babar A."/>
            <person name="Rosenke K."/>
        </authorList>
    </citation>
    <scope>NUCLEOTIDE SEQUENCE</scope>
    <source>
        <strain evidence="3">86</strain>
    </source>
</reference>
<dbReference type="PANTHER" id="PTHR22946">
    <property type="entry name" value="DIENELACTONE HYDROLASE DOMAIN-CONTAINING PROTEIN-RELATED"/>
    <property type="match status" value="1"/>
</dbReference>
<evidence type="ECO:0000256" key="2">
    <source>
        <dbReference type="SAM" id="Phobius"/>
    </source>
</evidence>
<dbReference type="InterPro" id="IPR029058">
    <property type="entry name" value="AB_hydrolase_fold"/>
</dbReference>
<organism evidence="3">
    <name type="scientific">uncultured Eubacteriales bacterium</name>
    <dbReference type="NCBI Taxonomy" id="172733"/>
    <lineage>
        <taxon>Bacteria</taxon>
        <taxon>Bacillati</taxon>
        <taxon>Bacillota</taxon>
        <taxon>Clostridia</taxon>
        <taxon>Eubacteriales</taxon>
        <taxon>environmental samples</taxon>
    </lineage>
</organism>
<feature type="transmembrane region" description="Helical" evidence="2">
    <location>
        <begin position="683"/>
        <end position="705"/>
    </location>
</feature>
<dbReference type="PANTHER" id="PTHR22946:SF9">
    <property type="entry name" value="POLYKETIDE TRANSFERASE AF380"/>
    <property type="match status" value="1"/>
</dbReference>
<protein>
    <submittedName>
        <fullName evidence="3">Conserved membrane-spanning protein</fullName>
    </submittedName>
</protein>
<keyword evidence="2" id="KW-0812">Transmembrane</keyword>
<feature type="transmembrane region" description="Helical" evidence="2">
    <location>
        <begin position="361"/>
        <end position="383"/>
    </location>
</feature>